<proteinExistence type="predicted"/>
<name>A0A6B0YZ58_9CHLR</name>
<dbReference type="AlphaFoldDB" id="A0A6B0YZ58"/>
<dbReference type="Pfam" id="PF13649">
    <property type="entry name" value="Methyltransf_25"/>
    <property type="match status" value="1"/>
</dbReference>
<comment type="caution">
    <text evidence="2">The sequence shown here is derived from an EMBL/GenBank/DDBJ whole genome shotgun (WGS) entry which is preliminary data.</text>
</comment>
<dbReference type="GO" id="GO:0032259">
    <property type="term" value="P:methylation"/>
    <property type="evidence" value="ECO:0007669"/>
    <property type="project" value="UniProtKB-KW"/>
</dbReference>
<keyword evidence="2" id="KW-0808">Transferase</keyword>
<dbReference type="SUPFAM" id="SSF53335">
    <property type="entry name" value="S-adenosyl-L-methionine-dependent methyltransferases"/>
    <property type="match status" value="1"/>
</dbReference>
<feature type="domain" description="Methyltransferase" evidence="1">
    <location>
        <begin position="83"/>
        <end position="183"/>
    </location>
</feature>
<organism evidence="2">
    <name type="scientific">Caldilineaceae bacterium SB0664_bin_27</name>
    <dbReference type="NCBI Taxonomy" id="2605260"/>
    <lineage>
        <taxon>Bacteria</taxon>
        <taxon>Bacillati</taxon>
        <taxon>Chloroflexota</taxon>
        <taxon>Caldilineae</taxon>
        <taxon>Caldilineales</taxon>
        <taxon>Caldilineaceae</taxon>
    </lineage>
</organism>
<dbReference type="EMBL" id="VXRG01000182">
    <property type="protein sequence ID" value="MXY95937.1"/>
    <property type="molecule type" value="Genomic_DNA"/>
</dbReference>
<dbReference type="InterPro" id="IPR029063">
    <property type="entry name" value="SAM-dependent_MTases_sf"/>
</dbReference>
<dbReference type="GO" id="GO:0008168">
    <property type="term" value="F:methyltransferase activity"/>
    <property type="evidence" value="ECO:0007669"/>
    <property type="project" value="UniProtKB-KW"/>
</dbReference>
<evidence type="ECO:0000313" key="2">
    <source>
        <dbReference type="EMBL" id="MXY95937.1"/>
    </source>
</evidence>
<sequence length="248" mass="27730">MWLFGQGSEHRAPVCRRLAINFNGIQSPEGRPMTEVVGATHQFHDAEYAEDWARRFKPTPERLHLFETVLQQLQSTVPADGHVVELGIGPAYLAEYLLARMPHISYEGVDFSEPMLKQAATRLARFDERVQCQQADLLGDSWVRDLTRPAAAIVSTWALHDLGGQSQTSHVYRACAAALPVGGILLNGDFVKPDGTRLPFEPGRFLIGRHLELLEEAGFSDRRCLHLWEEELEAPTSSQNYACLLGIN</sequence>
<evidence type="ECO:0000259" key="1">
    <source>
        <dbReference type="Pfam" id="PF13649"/>
    </source>
</evidence>
<protein>
    <submittedName>
        <fullName evidence="2">Class I SAM-dependent methyltransferase</fullName>
    </submittedName>
</protein>
<dbReference type="InterPro" id="IPR041698">
    <property type="entry name" value="Methyltransf_25"/>
</dbReference>
<dbReference type="Gene3D" id="3.40.50.150">
    <property type="entry name" value="Vaccinia Virus protein VP39"/>
    <property type="match status" value="1"/>
</dbReference>
<accession>A0A6B0YZ58</accession>
<gene>
    <name evidence="2" type="ORF">F4Y42_21060</name>
</gene>
<reference evidence="2" key="1">
    <citation type="submission" date="2019-09" db="EMBL/GenBank/DDBJ databases">
        <title>Characterisation of the sponge microbiome using genome-centric metagenomics.</title>
        <authorList>
            <person name="Engelberts J.P."/>
            <person name="Robbins S.J."/>
            <person name="De Goeij J.M."/>
            <person name="Aranda M."/>
            <person name="Bell S.C."/>
            <person name="Webster N.S."/>
        </authorList>
    </citation>
    <scope>NUCLEOTIDE SEQUENCE</scope>
    <source>
        <strain evidence="2">SB0664_bin_27</strain>
    </source>
</reference>
<keyword evidence="2" id="KW-0489">Methyltransferase</keyword>
<dbReference type="CDD" id="cd02440">
    <property type="entry name" value="AdoMet_MTases"/>
    <property type="match status" value="1"/>
</dbReference>